<dbReference type="PROSITE" id="PS50923">
    <property type="entry name" value="SUSHI"/>
    <property type="match status" value="1"/>
</dbReference>
<protein>
    <submittedName>
        <fullName evidence="10">Uncharacterized protein</fullName>
    </submittedName>
</protein>
<dbReference type="InterPro" id="IPR000436">
    <property type="entry name" value="Sushi_SCR_CCP_dom"/>
</dbReference>
<reference evidence="10 11" key="1">
    <citation type="submission" date="2022-05" db="EMBL/GenBank/DDBJ databases">
        <authorList>
            <consortium name="Genoscope - CEA"/>
            <person name="William W."/>
        </authorList>
    </citation>
    <scope>NUCLEOTIDE SEQUENCE [LARGE SCALE GENOMIC DNA]</scope>
</reference>
<dbReference type="SUPFAM" id="SSF48726">
    <property type="entry name" value="Immunoglobulin"/>
    <property type="match status" value="2"/>
</dbReference>
<comment type="caution">
    <text evidence="10">The sequence shown here is derived from an EMBL/GenBank/DDBJ whole genome shotgun (WGS) entry which is preliminary data.</text>
</comment>
<dbReference type="PROSITE" id="PS00010">
    <property type="entry name" value="ASX_HYDROXYL"/>
    <property type="match status" value="1"/>
</dbReference>
<dbReference type="Pfam" id="PF14670">
    <property type="entry name" value="FXa_inhibition"/>
    <property type="match status" value="1"/>
</dbReference>
<dbReference type="PROSITE" id="PS01186">
    <property type="entry name" value="EGF_2"/>
    <property type="match status" value="2"/>
</dbReference>
<dbReference type="InterPro" id="IPR003599">
    <property type="entry name" value="Ig_sub"/>
</dbReference>
<evidence type="ECO:0000256" key="1">
    <source>
        <dbReference type="ARBA" id="ARBA00022536"/>
    </source>
</evidence>
<keyword evidence="3 5" id="KW-1015">Disulfide bond</keyword>
<evidence type="ECO:0000256" key="4">
    <source>
        <dbReference type="PROSITE-ProRule" id="PRU00076"/>
    </source>
</evidence>
<dbReference type="InterPro" id="IPR000152">
    <property type="entry name" value="EGF-type_Asp/Asn_hydroxyl_site"/>
</dbReference>
<dbReference type="SMART" id="SM00409">
    <property type="entry name" value="IG"/>
    <property type="match status" value="2"/>
</dbReference>
<dbReference type="InterPro" id="IPR009030">
    <property type="entry name" value="Growth_fac_rcpt_cys_sf"/>
</dbReference>
<feature type="domain" description="Ig-like" evidence="8">
    <location>
        <begin position="708"/>
        <end position="794"/>
    </location>
</feature>
<dbReference type="InterPro" id="IPR011641">
    <property type="entry name" value="Tyr-kin_ephrin_A/B_rcpt-like"/>
</dbReference>
<dbReference type="InterPro" id="IPR001881">
    <property type="entry name" value="EGF-like_Ca-bd_dom"/>
</dbReference>
<dbReference type="InterPro" id="IPR007110">
    <property type="entry name" value="Ig-like_dom"/>
</dbReference>
<dbReference type="Pfam" id="PF00084">
    <property type="entry name" value="Sushi"/>
    <property type="match status" value="1"/>
</dbReference>
<keyword evidence="11" id="KW-1185">Reference proteome</keyword>
<feature type="domain" description="EGF-like" evidence="7">
    <location>
        <begin position="432"/>
        <end position="470"/>
    </location>
</feature>
<keyword evidence="2" id="KW-0677">Repeat</keyword>
<dbReference type="InterPro" id="IPR036179">
    <property type="entry name" value="Ig-like_dom_sf"/>
</dbReference>
<dbReference type="Proteomes" id="UP001159427">
    <property type="component" value="Unassembled WGS sequence"/>
</dbReference>
<comment type="caution">
    <text evidence="4">Lacks conserved residue(s) required for the propagation of feature annotation.</text>
</comment>
<evidence type="ECO:0000256" key="3">
    <source>
        <dbReference type="ARBA" id="ARBA00023157"/>
    </source>
</evidence>
<name>A0ABN8RKT9_9CNID</name>
<evidence type="ECO:0000313" key="10">
    <source>
        <dbReference type="EMBL" id="CAH3179851.1"/>
    </source>
</evidence>
<dbReference type="InterPro" id="IPR049883">
    <property type="entry name" value="NOTCH1_EGF-like"/>
</dbReference>
<dbReference type="SMART" id="SM00181">
    <property type="entry name" value="EGF"/>
    <property type="match status" value="7"/>
</dbReference>
<dbReference type="Pfam" id="PF13895">
    <property type="entry name" value="Ig_2"/>
    <property type="match status" value="1"/>
</dbReference>
<dbReference type="Pfam" id="PF07645">
    <property type="entry name" value="EGF_CA"/>
    <property type="match status" value="1"/>
</dbReference>
<evidence type="ECO:0000313" key="11">
    <source>
        <dbReference type="Proteomes" id="UP001159427"/>
    </source>
</evidence>
<evidence type="ECO:0000256" key="6">
    <source>
        <dbReference type="SAM" id="MobiDB-lite"/>
    </source>
</evidence>
<dbReference type="SMART" id="SM00032">
    <property type="entry name" value="CCP"/>
    <property type="match status" value="2"/>
</dbReference>
<dbReference type="Pfam" id="PF12662">
    <property type="entry name" value="cEGF"/>
    <property type="match status" value="2"/>
</dbReference>
<organism evidence="10 11">
    <name type="scientific">Porites evermanni</name>
    <dbReference type="NCBI Taxonomy" id="104178"/>
    <lineage>
        <taxon>Eukaryota</taxon>
        <taxon>Metazoa</taxon>
        <taxon>Cnidaria</taxon>
        <taxon>Anthozoa</taxon>
        <taxon>Hexacorallia</taxon>
        <taxon>Scleractinia</taxon>
        <taxon>Fungiina</taxon>
        <taxon>Poritidae</taxon>
        <taxon>Porites</taxon>
    </lineage>
</organism>
<dbReference type="InterPro" id="IPR035976">
    <property type="entry name" value="Sushi/SCR/CCP_sf"/>
</dbReference>
<sequence length="1483" mass="162178">MNVQQIMVDVIKGVVTITVPMNVSVTKDIPKMDFMDAQTLMNVTLSKVPAPVVWAGDSAEKIVQIPLVALPAHAHQDSSYKVAPKQSARISMNAPLQMADVLRDVTTPQGVSLVVVTGAFASGATALVVKVKTVLRHPFIFKTDLDIDGEQCVNTAGSYFCRCNPGFFLDSNGQSCSDHDECSTSHHGCEYKCNNFHGSFFCSCDSGYALNNDNKTCSDVNECNPVFVKSLNTTIIPAGCDQNCHNTPGNYTCSCNNGYRLLYDGKRCRDIDECRSGTHSCQHICHNTPGSYGCSCFKGYKLKPDLRNCEGLPCEAISPPPNGRMTCSGLVTNESCTFTCSDGYQISGSHRRTCLNSSQWDGQQTYCYAKSCGRLLPPEKGKVLLPCHSTFESSCRRGCVDGYFAVGDNVATCRLTNSSEVAWDMGAFSCEEIILCKPNPCRHGGKCLIIDSQQFSCDCYQTGYVGAHCEIGEVNPPDFPKLVSGNPSGTLELQAKPDESLIINLHPSINITIHPEELIIRHPSSRATFQLIGHNSGLGMVSYSLQGNDKHDFTVPEESFIFIGRKVSSQESIYTRLGLLKVDQQPRTPECSDNQLTAGDLMELIQKDALPDSFLRYFSEQLPMWLTVRGEVITFPGYNLTLSCRAKEEQRLKYAWRQNDNRLSESVDGTFHVGNITTENEGAYYCIVSNNKGSTVSNVTLVKVQRKPVITDHPKPQRVVFRSQMPVTFTCNATANPLPTFQWFFQPRNSLAIKVNETGPVLFIANPNLQQEGYYYCNASNAHGIAVSQRARLDVSNHTIGLPRLLVAFNLTTRCSNSSSNSSNSSAPNPLPRDSESINIEPSSLDRNLSLTRILLHSLASSLNVSKELISQLEYFSRNDSRLSVIFILNVVNETWKQDNLELYVDIVEAIAVAKANMFKKLQQFNTEVINKTFTVPWNTSSLIGEPGSVQVYSLPPECPEGQYLSGNGFICANCPAGSHYNAENASCVKCPVGTYQPVQGQKECIPCGNDLTTASNGTIEESDCFADCPPGSFKNMSRTCILCPRGTYQPSRGQLSCISCGQNLTTASAGTVDRKLCITNCPGGWYYDTEKYTCVECPLGTFQPSQGKKDCIPCGKNLTTFSNGTVKESDCIADCPAGSYSTLNRTCILCPRGTYQPERGRSSCISCRQNLTTPSNGTADKLQCITNCSSGSYYNTEKDTCDKCAIGTYQPGLGQKECISCGENLTTLLKGMEKELDCIADCPAGSFSTPINRTCILCPRGTYQPSRANCSAGSYYNAGANKCSACPLGAYQPVHGQKKWRPSCISCRKNLTTPKNGTVDKIHCITNCSAGSYYTDSGNCSKCPLGTYQPDQGQKECILCGQNFTTALNGTSKESDCIEITKPTSIIPFSVETPVTVTASPSSSPTRILELKLFFHGKLDSSNMIRDKKKILHLIEEKVSGFLVVVLFIDAVKVDETRLKELLRKGVDIEYGGRKVKKLNGT</sequence>
<feature type="region of interest" description="Disordered" evidence="6">
    <location>
        <begin position="817"/>
        <end position="838"/>
    </location>
</feature>
<dbReference type="InterPro" id="IPR000742">
    <property type="entry name" value="EGF"/>
</dbReference>
<dbReference type="InterPro" id="IPR018097">
    <property type="entry name" value="EGF_Ca-bd_CS"/>
</dbReference>
<dbReference type="CDD" id="cd00033">
    <property type="entry name" value="CCP"/>
    <property type="match status" value="1"/>
</dbReference>
<dbReference type="InterPro" id="IPR026823">
    <property type="entry name" value="cEGF"/>
</dbReference>
<keyword evidence="5" id="KW-0768">Sushi</keyword>
<dbReference type="EMBL" id="CALNXI010001928">
    <property type="protein sequence ID" value="CAH3179851.1"/>
    <property type="molecule type" value="Genomic_DNA"/>
</dbReference>
<dbReference type="Pfam" id="PF07699">
    <property type="entry name" value="Ephrin_rec_like"/>
    <property type="match status" value="7"/>
</dbReference>
<dbReference type="InterPro" id="IPR052071">
    <property type="entry name" value="SCUB_EGF-like_domain"/>
</dbReference>
<dbReference type="Gene3D" id="2.60.40.10">
    <property type="entry name" value="Immunoglobulins"/>
    <property type="match status" value="2"/>
</dbReference>
<feature type="disulfide bond" evidence="5">
    <location>
        <begin position="340"/>
        <end position="367"/>
    </location>
</feature>
<feature type="domain" description="Ig-like" evidence="8">
    <location>
        <begin position="623"/>
        <end position="702"/>
    </location>
</feature>
<proteinExistence type="predicted"/>
<dbReference type="SUPFAM" id="SSF57535">
    <property type="entry name" value="Complement control module/SCR domain"/>
    <property type="match status" value="2"/>
</dbReference>
<evidence type="ECO:0000259" key="9">
    <source>
        <dbReference type="PROSITE" id="PS50923"/>
    </source>
</evidence>
<dbReference type="SMART" id="SM00179">
    <property type="entry name" value="EGF_CA"/>
    <property type="match status" value="4"/>
</dbReference>
<accession>A0ABN8RKT9</accession>
<dbReference type="PROSITE" id="PS50026">
    <property type="entry name" value="EGF_3"/>
    <property type="match status" value="2"/>
</dbReference>
<dbReference type="Gene3D" id="2.10.70.10">
    <property type="entry name" value="Complement Module, domain 1"/>
    <property type="match status" value="2"/>
</dbReference>
<dbReference type="Gene3D" id="2.10.50.10">
    <property type="entry name" value="Tumor Necrosis Factor Receptor, subunit A, domain 2"/>
    <property type="match status" value="7"/>
</dbReference>
<dbReference type="PROSITE" id="PS01187">
    <property type="entry name" value="EGF_CA"/>
    <property type="match status" value="1"/>
</dbReference>
<dbReference type="SUPFAM" id="SSF57184">
    <property type="entry name" value="Growth factor receptor domain"/>
    <property type="match status" value="4"/>
</dbReference>
<evidence type="ECO:0000256" key="5">
    <source>
        <dbReference type="PROSITE-ProRule" id="PRU00302"/>
    </source>
</evidence>
<gene>
    <name evidence="10" type="ORF">PEVE_00012593</name>
</gene>
<evidence type="ECO:0000259" key="7">
    <source>
        <dbReference type="PROSITE" id="PS50026"/>
    </source>
</evidence>
<dbReference type="SMART" id="SM01411">
    <property type="entry name" value="Ephrin_rec_like"/>
    <property type="match status" value="7"/>
</dbReference>
<dbReference type="PANTHER" id="PTHR24046">
    <property type="entry name" value="SIGNAL PEPTIDE, CUB AND EGF-LIKE DOMAIN-CONTAINING"/>
    <property type="match status" value="1"/>
</dbReference>
<feature type="domain" description="Sushi" evidence="9">
    <location>
        <begin position="312"/>
        <end position="369"/>
    </location>
</feature>
<dbReference type="Pfam" id="PF13927">
    <property type="entry name" value="Ig_3"/>
    <property type="match status" value="1"/>
</dbReference>
<evidence type="ECO:0000256" key="2">
    <source>
        <dbReference type="ARBA" id="ARBA00022737"/>
    </source>
</evidence>
<feature type="compositionally biased region" description="Low complexity" evidence="6">
    <location>
        <begin position="817"/>
        <end position="826"/>
    </location>
</feature>
<dbReference type="Gene3D" id="2.10.25.10">
    <property type="entry name" value="Laminin"/>
    <property type="match status" value="5"/>
</dbReference>
<feature type="domain" description="EGF-like" evidence="7">
    <location>
        <begin position="270"/>
        <end position="310"/>
    </location>
</feature>
<evidence type="ECO:0000259" key="8">
    <source>
        <dbReference type="PROSITE" id="PS50835"/>
    </source>
</evidence>
<keyword evidence="1 4" id="KW-0245">EGF-like domain</keyword>
<dbReference type="SUPFAM" id="SSF57196">
    <property type="entry name" value="EGF/Laminin"/>
    <property type="match status" value="2"/>
</dbReference>
<dbReference type="PANTHER" id="PTHR24046:SF7">
    <property type="entry name" value="CUB DOMAIN-CONTAINING PROTEIN"/>
    <property type="match status" value="1"/>
</dbReference>
<dbReference type="SMART" id="SM00408">
    <property type="entry name" value="IGc2"/>
    <property type="match status" value="2"/>
</dbReference>
<dbReference type="InterPro" id="IPR013783">
    <property type="entry name" value="Ig-like_fold"/>
</dbReference>
<dbReference type="InterPro" id="IPR003598">
    <property type="entry name" value="Ig_sub2"/>
</dbReference>
<dbReference type="PROSITE" id="PS50835">
    <property type="entry name" value="IG_LIKE"/>
    <property type="match status" value="2"/>
</dbReference>